<evidence type="ECO:0000313" key="2">
    <source>
        <dbReference type="EMBL" id="MET3528185.1"/>
    </source>
</evidence>
<keyword evidence="3" id="KW-1185">Reference proteome</keyword>
<gene>
    <name evidence="2" type="ORF">ABID41_003324</name>
</gene>
<protein>
    <recommendedName>
        <fullName evidence="1">DUF4180 domain-containing protein</fullName>
    </recommendedName>
</protein>
<dbReference type="Pfam" id="PF13788">
    <property type="entry name" value="DUF4180"/>
    <property type="match status" value="1"/>
</dbReference>
<dbReference type="InterPro" id="IPR025438">
    <property type="entry name" value="DUF4180"/>
</dbReference>
<evidence type="ECO:0000259" key="1">
    <source>
        <dbReference type="Pfam" id="PF13788"/>
    </source>
</evidence>
<sequence>MNQTQTICGREVLFWSSAGPPLSAPSDASDLVGEALSASAELIVIPVQRLSPDFLRLSTGLAGEVLQKCVNYGLRVAILGDVSSATAGSGPLRDFVSESNRGRSVWFVTDRADLEDKLARLPPSTGA</sequence>
<proteinExistence type="predicted"/>
<reference evidence="2 3" key="1">
    <citation type="submission" date="2024-06" db="EMBL/GenBank/DDBJ databases">
        <title>Genomic Encyclopedia of Type Strains, Phase IV (KMG-IV): sequencing the most valuable type-strain genomes for metagenomic binning, comparative biology and taxonomic classification.</title>
        <authorList>
            <person name="Goeker M."/>
        </authorList>
    </citation>
    <scope>NUCLEOTIDE SEQUENCE [LARGE SCALE GENOMIC DNA]</scope>
    <source>
        <strain evidence="2 3">DSM 17809</strain>
    </source>
</reference>
<feature type="domain" description="DUF4180" evidence="1">
    <location>
        <begin position="10"/>
        <end position="118"/>
    </location>
</feature>
<comment type="caution">
    <text evidence="2">The sequence shown here is derived from an EMBL/GenBank/DDBJ whole genome shotgun (WGS) entry which is preliminary data.</text>
</comment>
<dbReference type="RefSeq" id="WP_354298164.1">
    <property type="nucleotide sequence ID" value="NZ_JBEPLU010000003.1"/>
</dbReference>
<dbReference type="EMBL" id="JBEPLU010000003">
    <property type="protein sequence ID" value="MET3528185.1"/>
    <property type="molecule type" value="Genomic_DNA"/>
</dbReference>
<organism evidence="2 3">
    <name type="scientific">Phenylobacterium koreense</name>
    <dbReference type="NCBI Taxonomy" id="266125"/>
    <lineage>
        <taxon>Bacteria</taxon>
        <taxon>Pseudomonadati</taxon>
        <taxon>Pseudomonadota</taxon>
        <taxon>Alphaproteobacteria</taxon>
        <taxon>Caulobacterales</taxon>
        <taxon>Caulobacteraceae</taxon>
        <taxon>Phenylobacterium</taxon>
    </lineage>
</organism>
<name>A0ABV2EMC0_9CAUL</name>
<dbReference type="Proteomes" id="UP001549110">
    <property type="component" value="Unassembled WGS sequence"/>
</dbReference>
<evidence type="ECO:0000313" key="3">
    <source>
        <dbReference type="Proteomes" id="UP001549110"/>
    </source>
</evidence>
<accession>A0ABV2EMC0</accession>